<sequence>MFWLWIHLITWVVLTIVVIAGLAVRSANVMPWAMTARILYLIAIISGVILLWNTWQYNPVLSAIKVILALGLIAFIEIAFARKQENKFHRSLIWWACGFCILVGAVGLILSQGRPFLH</sequence>
<keyword evidence="2 5" id="KW-0812">Transmembrane</keyword>
<feature type="transmembrane region" description="Helical" evidence="5">
    <location>
        <begin position="6"/>
        <end position="24"/>
    </location>
</feature>
<evidence type="ECO:0000256" key="5">
    <source>
        <dbReference type="SAM" id="Phobius"/>
    </source>
</evidence>
<evidence type="ECO:0000256" key="1">
    <source>
        <dbReference type="ARBA" id="ARBA00022475"/>
    </source>
</evidence>
<dbReference type="Proteomes" id="UP001597156">
    <property type="component" value="Unassembled WGS sequence"/>
</dbReference>
<keyword evidence="3 5" id="KW-1133">Transmembrane helix</keyword>
<evidence type="ECO:0000313" key="6">
    <source>
        <dbReference type="EMBL" id="MFD1124761.1"/>
    </source>
</evidence>
<dbReference type="InterPro" id="IPR010899">
    <property type="entry name" value="UPF0344"/>
</dbReference>
<gene>
    <name evidence="6" type="ORF">ACFQ22_05195</name>
</gene>
<reference evidence="7" key="1">
    <citation type="journal article" date="2019" name="Int. J. Syst. Evol. Microbiol.">
        <title>The Global Catalogue of Microorganisms (GCM) 10K type strain sequencing project: providing services to taxonomists for standard genome sequencing and annotation.</title>
        <authorList>
            <consortium name="The Broad Institute Genomics Platform"/>
            <consortium name="The Broad Institute Genome Sequencing Center for Infectious Disease"/>
            <person name="Wu L."/>
            <person name="Ma J."/>
        </authorList>
    </citation>
    <scope>NUCLEOTIDE SEQUENCE [LARGE SCALE GENOMIC DNA]</scope>
    <source>
        <strain evidence="7">CCUG 71848</strain>
    </source>
</reference>
<accession>A0ABW3PP67</accession>
<comment type="caution">
    <text evidence="6">The sequence shown here is derived from an EMBL/GenBank/DDBJ whole genome shotgun (WGS) entry which is preliminary data.</text>
</comment>
<name>A0ABW3PP67_9LACO</name>
<keyword evidence="1" id="KW-1003">Cell membrane</keyword>
<protein>
    <submittedName>
        <fullName evidence="6">YisL family protein</fullName>
    </submittedName>
</protein>
<evidence type="ECO:0000256" key="2">
    <source>
        <dbReference type="ARBA" id="ARBA00022692"/>
    </source>
</evidence>
<keyword evidence="4 5" id="KW-0472">Membrane</keyword>
<feature type="transmembrane region" description="Helical" evidence="5">
    <location>
        <begin position="92"/>
        <end position="110"/>
    </location>
</feature>
<dbReference type="Pfam" id="PF07457">
    <property type="entry name" value="DUF1516"/>
    <property type="match status" value="1"/>
</dbReference>
<dbReference type="EMBL" id="JBHTLH010000015">
    <property type="protein sequence ID" value="MFD1124761.1"/>
    <property type="molecule type" value="Genomic_DNA"/>
</dbReference>
<keyword evidence="7" id="KW-1185">Reference proteome</keyword>
<evidence type="ECO:0000256" key="4">
    <source>
        <dbReference type="ARBA" id="ARBA00023136"/>
    </source>
</evidence>
<proteinExistence type="predicted"/>
<feature type="transmembrane region" description="Helical" evidence="5">
    <location>
        <begin position="61"/>
        <end position="80"/>
    </location>
</feature>
<organism evidence="6 7">
    <name type="scientific">Lentilactobacillus raoultii</name>
    <dbReference type="NCBI Taxonomy" id="1987503"/>
    <lineage>
        <taxon>Bacteria</taxon>
        <taxon>Bacillati</taxon>
        <taxon>Bacillota</taxon>
        <taxon>Bacilli</taxon>
        <taxon>Lactobacillales</taxon>
        <taxon>Lactobacillaceae</taxon>
        <taxon>Lentilactobacillus</taxon>
    </lineage>
</organism>
<evidence type="ECO:0000313" key="7">
    <source>
        <dbReference type="Proteomes" id="UP001597156"/>
    </source>
</evidence>
<feature type="transmembrane region" description="Helical" evidence="5">
    <location>
        <begin position="36"/>
        <end position="55"/>
    </location>
</feature>
<dbReference type="RefSeq" id="WP_121979398.1">
    <property type="nucleotide sequence ID" value="NZ_JBHTLH010000015.1"/>
</dbReference>
<evidence type="ECO:0000256" key="3">
    <source>
        <dbReference type="ARBA" id="ARBA00022989"/>
    </source>
</evidence>